<protein>
    <submittedName>
        <fullName evidence="1">Uncharacterized protein</fullName>
    </submittedName>
</protein>
<dbReference type="Proteomes" id="UP000007875">
    <property type="component" value="Unassembled WGS sequence"/>
</dbReference>
<keyword evidence="2" id="KW-1185">Reference proteome</keyword>
<dbReference type="Ensembl" id="ENSCSAVT00000003478.1">
    <property type="protein sequence ID" value="ENSCSAVP00000003425.1"/>
    <property type="gene ID" value="ENSCSAVG00000002041.1"/>
</dbReference>
<reference evidence="2" key="1">
    <citation type="submission" date="2003-08" db="EMBL/GenBank/DDBJ databases">
        <authorList>
            <person name="Birren B."/>
            <person name="Nusbaum C."/>
            <person name="Abebe A."/>
            <person name="Abouelleil A."/>
            <person name="Adekoya E."/>
            <person name="Ait-zahra M."/>
            <person name="Allen N."/>
            <person name="Allen T."/>
            <person name="An P."/>
            <person name="Anderson M."/>
            <person name="Anderson S."/>
            <person name="Arachchi H."/>
            <person name="Armbruster J."/>
            <person name="Bachantsang P."/>
            <person name="Baldwin J."/>
            <person name="Barry A."/>
            <person name="Bayul T."/>
            <person name="Blitshsteyn B."/>
            <person name="Bloom T."/>
            <person name="Blye J."/>
            <person name="Boguslavskiy L."/>
            <person name="Borowsky M."/>
            <person name="Boukhgalter B."/>
            <person name="Brunache A."/>
            <person name="Butler J."/>
            <person name="Calixte N."/>
            <person name="Calvo S."/>
            <person name="Camarata J."/>
            <person name="Campo K."/>
            <person name="Chang J."/>
            <person name="Cheshatsang Y."/>
            <person name="Citroen M."/>
            <person name="Collymore A."/>
            <person name="Considine T."/>
            <person name="Cook A."/>
            <person name="Cooke P."/>
            <person name="Corum B."/>
            <person name="Cuomo C."/>
            <person name="David R."/>
            <person name="Dawoe T."/>
            <person name="Degray S."/>
            <person name="Dodge S."/>
            <person name="Dooley K."/>
            <person name="Dorje P."/>
            <person name="Dorjee K."/>
            <person name="Dorris L."/>
            <person name="Duffey N."/>
            <person name="Dupes A."/>
            <person name="Elkins T."/>
            <person name="Engels R."/>
            <person name="Erickson J."/>
            <person name="Farina A."/>
            <person name="Faro S."/>
            <person name="Ferreira P."/>
            <person name="Fischer H."/>
            <person name="Fitzgerald M."/>
            <person name="Foley K."/>
            <person name="Gage D."/>
            <person name="Galagan J."/>
            <person name="Gearin G."/>
            <person name="Gnerre S."/>
            <person name="Gnirke A."/>
            <person name="Goyette A."/>
            <person name="Graham J."/>
            <person name="Grandbois E."/>
            <person name="Gyaltsen K."/>
            <person name="Hafez N."/>
            <person name="Hagopian D."/>
            <person name="Hagos B."/>
            <person name="Hall J."/>
            <person name="Hatcher B."/>
            <person name="Heller A."/>
            <person name="Higgins H."/>
            <person name="Honan T."/>
            <person name="Horn A."/>
            <person name="Houde N."/>
            <person name="Hughes L."/>
            <person name="Hulme W."/>
            <person name="Husby E."/>
            <person name="Iliev I."/>
            <person name="Jaffe D."/>
            <person name="Jones C."/>
            <person name="Kamal M."/>
            <person name="Kamat A."/>
            <person name="Kamvysselis M."/>
            <person name="Karlsson E."/>
            <person name="Kells C."/>
            <person name="Kieu A."/>
            <person name="Kisner P."/>
            <person name="Kodira C."/>
            <person name="Kulbokas E."/>
            <person name="Labutti K."/>
            <person name="Lama D."/>
            <person name="Landers T."/>
            <person name="Leger J."/>
            <person name="Levine S."/>
            <person name="Lewis D."/>
            <person name="Lewis T."/>
            <person name="Lindblad-toh K."/>
            <person name="Liu X."/>
            <person name="Lokyitsang T."/>
            <person name="Lokyitsang Y."/>
            <person name="Lucien O."/>
            <person name="Lui A."/>
            <person name="Ma L.J."/>
            <person name="Mabbitt R."/>
            <person name="Macdonald J."/>
            <person name="Maclean C."/>
            <person name="Major J."/>
            <person name="Manning J."/>
            <person name="Marabella R."/>
            <person name="Maru K."/>
            <person name="Matthews C."/>
            <person name="Mauceli E."/>
            <person name="Mccarthy M."/>
            <person name="Mcdonough S."/>
            <person name="Mcghee T."/>
            <person name="Meldrim J."/>
            <person name="Meneus L."/>
            <person name="Mesirov J."/>
            <person name="Mihalev A."/>
            <person name="Mihova T."/>
            <person name="Mikkelsen T."/>
            <person name="Mlenga V."/>
            <person name="Moru K."/>
            <person name="Mozes J."/>
            <person name="Mulrain L."/>
            <person name="Munson G."/>
            <person name="Naylor J."/>
            <person name="Newes C."/>
            <person name="Nguyen C."/>
            <person name="Nguyen N."/>
            <person name="Nguyen T."/>
            <person name="Nicol R."/>
            <person name="Nielsen C."/>
            <person name="Nizzari M."/>
            <person name="Norbu C."/>
            <person name="Norbu N."/>
            <person name="O'donnell P."/>
            <person name="Okoawo O."/>
            <person name="O'leary S."/>
            <person name="Omotosho B."/>
            <person name="O'neill K."/>
            <person name="Osman S."/>
            <person name="Parker S."/>
            <person name="Perrin D."/>
            <person name="Phunkhang P."/>
            <person name="Piqani B."/>
            <person name="Purcell S."/>
            <person name="Rachupka T."/>
            <person name="Ramasamy U."/>
            <person name="Rameau R."/>
            <person name="Ray V."/>
            <person name="Raymond C."/>
            <person name="Retta R."/>
            <person name="Richardson S."/>
            <person name="Rise C."/>
            <person name="Rodriguez J."/>
            <person name="Rogers J."/>
            <person name="Rogov P."/>
            <person name="Rutman M."/>
            <person name="Schupbach R."/>
            <person name="Seaman C."/>
            <person name="Settipalli S."/>
            <person name="Sharpe T."/>
            <person name="Sheridan J."/>
            <person name="Sherpa N."/>
            <person name="Shi J."/>
            <person name="Smirnov S."/>
            <person name="Smith C."/>
            <person name="Sougnez C."/>
            <person name="Spencer B."/>
            <person name="Stalker J."/>
            <person name="Stange-thomann N."/>
            <person name="Stavropoulos S."/>
            <person name="Stetson K."/>
            <person name="Stone C."/>
            <person name="Stone S."/>
            <person name="Stubbs M."/>
            <person name="Talamas J."/>
            <person name="Tchuinga P."/>
            <person name="Tenzing P."/>
            <person name="Tesfaye S."/>
            <person name="Theodore J."/>
            <person name="Thoulutsang Y."/>
            <person name="Topham K."/>
            <person name="Towey S."/>
            <person name="Tsamla T."/>
            <person name="Tsomo N."/>
            <person name="Vallee D."/>
            <person name="Vassiliev H."/>
            <person name="Venkataraman V."/>
            <person name="Vinson J."/>
            <person name="Vo A."/>
            <person name="Wade C."/>
            <person name="Wang S."/>
            <person name="Wangchuk T."/>
            <person name="Wangdi T."/>
            <person name="Whittaker C."/>
            <person name="Wilkinson J."/>
            <person name="Wu Y."/>
            <person name="Wyman D."/>
            <person name="Yadav S."/>
            <person name="Yang S."/>
            <person name="Yang X."/>
            <person name="Yeager S."/>
            <person name="Yee E."/>
            <person name="Young G."/>
            <person name="Zainoun J."/>
            <person name="Zembeck L."/>
            <person name="Zimmer A."/>
            <person name="Zody M."/>
            <person name="Lander E."/>
        </authorList>
    </citation>
    <scope>NUCLEOTIDE SEQUENCE [LARGE SCALE GENOMIC DNA]</scope>
</reference>
<name>H2YDM7_CIOSA</name>
<reference evidence="1" key="2">
    <citation type="submission" date="2025-08" db="UniProtKB">
        <authorList>
            <consortium name="Ensembl"/>
        </authorList>
    </citation>
    <scope>IDENTIFICATION</scope>
</reference>
<dbReference type="InParanoid" id="H2YDM7"/>
<evidence type="ECO:0000313" key="1">
    <source>
        <dbReference type="Ensembl" id="ENSCSAVP00000003425.1"/>
    </source>
</evidence>
<dbReference type="HOGENOM" id="CLU_3142549_0_0_1"/>
<reference evidence="1" key="3">
    <citation type="submission" date="2025-09" db="UniProtKB">
        <authorList>
            <consortium name="Ensembl"/>
        </authorList>
    </citation>
    <scope>IDENTIFICATION</scope>
</reference>
<dbReference type="AlphaFoldDB" id="H2YDM7"/>
<accession>H2YDM7</accession>
<organism evidence="1 2">
    <name type="scientific">Ciona savignyi</name>
    <name type="common">Pacific transparent sea squirt</name>
    <dbReference type="NCBI Taxonomy" id="51511"/>
    <lineage>
        <taxon>Eukaryota</taxon>
        <taxon>Metazoa</taxon>
        <taxon>Chordata</taxon>
        <taxon>Tunicata</taxon>
        <taxon>Ascidiacea</taxon>
        <taxon>Phlebobranchia</taxon>
        <taxon>Cionidae</taxon>
        <taxon>Ciona</taxon>
    </lineage>
</organism>
<sequence>MTFNRRSISFCHIIGSCRTNCRFMFCIHIYNGGNTWNIVLMNFWCFSRG</sequence>
<proteinExistence type="predicted"/>
<evidence type="ECO:0000313" key="2">
    <source>
        <dbReference type="Proteomes" id="UP000007875"/>
    </source>
</evidence>
<dbReference type="PROSITE" id="PS51257">
    <property type="entry name" value="PROKAR_LIPOPROTEIN"/>
    <property type="match status" value="1"/>
</dbReference>